<protein>
    <submittedName>
        <fullName evidence="1">CLUMA_CG019857, isoform A</fullName>
    </submittedName>
</protein>
<reference evidence="1 2" key="1">
    <citation type="submission" date="2015-04" db="EMBL/GenBank/DDBJ databases">
        <authorList>
            <person name="Syromyatnikov M.Y."/>
            <person name="Popov V.N."/>
        </authorList>
    </citation>
    <scope>NUCLEOTIDE SEQUENCE [LARGE SCALE GENOMIC DNA]</scope>
</reference>
<evidence type="ECO:0000313" key="2">
    <source>
        <dbReference type="Proteomes" id="UP000183832"/>
    </source>
</evidence>
<accession>A0A1J1J572</accession>
<dbReference type="Proteomes" id="UP000183832">
    <property type="component" value="Unassembled WGS sequence"/>
</dbReference>
<proteinExistence type="predicted"/>
<name>A0A1J1J572_9DIPT</name>
<sequence>MQGKREQNFTQIQQFRFNVRLCMENRRNVCDSEIKGECEDRPEMRENNFRKSIKSNEVNEHTKESQAVSVVWGIKITEIIKYNEKTLFTG</sequence>
<evidence type="ECO:0000313" key="1">
    <source>
        <dbReference type="EMBL" id="CRL06614.1"/>
    </source>
</evidence>
<dbReference type="EMBL" id="CVRI01000067">
    <property type="protein sequence ID" value="CRL06614.1"/>
    <property type="molecule type" value="Genomic_DNA"/>
</dbReference>
<dbReference type="AlphaFoldDB" id="A0A1J1J572"/>
<keyword evidence="2" id="KW-1185">Reference proteome</keyword>
<organism evidence="1 2">
    <name type="scientific">Clunio marinus</name>
    <dbReference type="NCBI Taxonomy" id="568069"/>
    <lineage>
        <taxon>Eukaryota</taxon>
        <taxon>Metazoa</taxon>
        <taxon>Ecdysozoa</taxon>
        <taxon>Arthropoda</taxon>
        <taxon>Hexapoda</taxon>
        <taxon>Insecta</taxon>
        <taxon>Pterygota</taxon>
        <taxon>Neoptera</taxon>
        <taxon>Endopterygota</taxon>
        <taxon>Diptera</taxon>
        <taxon>Nematocera</taxon>
        <taxon>Chironomoidea</taxon>
        <taxon>Chironomidae</taxon>
        <taxon>Clunio</taxon>
    </lineage>
</organism>
<gene>
    <name evidence="1" type="ORF">CLUMA_CG019857</name>
</gene>